<name>A0A133L1N6_HEYCO</name>
<protein>
    <submittedName>
        <fullName evidence="1">Uncharacterized protein</fullName>
    </submittedName>
</protein>
<gene>
    <name evidence="1" type="ORF">HMPREF3213_00307</name>
</gene>
<dbReference type="AlphaFoldDB" id="A0A133L1N6"/>
<sequence length="53" mass="6150">MGGCKALHQEKISIPVVSRFHFINFFVAFFKDFGHLFKKEKRFATGGFGLHEF</sequence>
<organism evidence="1 2">
    <name type="scientific">Heyndrickxia coagulans</name>
    <name type="common">Weizmannia coagulans</name>
    <dbReference type="NCBI Taxonomy" id="1398"/>
    <lineage>
        <taxon>Bacteria</taxon>
        <taxon>Bacillati</taxon>
        <taxon>Bacillota</taxon>
        <taxon>Bacilli</taxon>
        <taxon>Bacillales</taxon>
        <taxon>Bacillaceae</taxon>
        <taxon>Heyndrickxia</taxon>
    </lineage>
</organism>
<comment type="caution">
    <text evidence="1">The sequence shown here is derived from an EMBL/GenBank/DDBJ whole genome shotgun (WGS) entry which is preliminary data.</text>
</comment>
<evidence type="ECO:0000313" key="2">
    <source>
        <dbReference type="Proteomes" id="UP000070376"/>
    </source>
</evidence>
<dbReference type="EMBL" id="LRPN01000013">
    <property type="protein sequence ID" value="KWZ85647.1"/>
    <property type="molecule type" value="Genomic_DNA"/>
</dbReference>
<proteinExistence type="predicted"/>
<accession>A0A133L1N6</accession>
<dbReference type="Proteomes" id="UP000070376">
    <property type="component" value="Unassembled WGS sequence"/>
</dbReference>
<feature type="non-terminal residue" evidence="1">
    <location>
        <position position="53"/>
    </location>
</feature>
<reference evidence="2" key="1">
    <citation type="submission" date="2016-01" db="EMBL/GenBank/DDBJ databases">
        <authorList>
            <person name="Mitreva M."/>
            <person name="Pepin K.H."/>
            <person name="Mihindukulasuriya K.A."/>
            <person name="Fulton R."/>
            <person name="Fronick C."/>
            <person name="O'Laughlin M."/>
            <person name="Miner T."/>
            <person name="Herter B."/>
            <person name="Rosa B.A."/>
            <person name="Cordes M."/>
            <person name="Tomlinson C."/>
            <person name="Wollam A."/>
            <person name="Palsikar V.B."/>
            <person name="Mardis E.R."/>
            <person name="Wilson R.K."/>
        </authorList>
    </citation>
    <scope>NUCLEOTIDE SEQUENCE [LARGE SCALE GENOMIC DNA]</scope>
    <source>
        <strain evidence="2">GED7749B</strain>
    </source>
</reference>
<evidence type="ECO:0000313" key="1">
    <source>
        <dbReference type="EMBL" id="KWZ85647.1"/>
    </source>
</evidence>
<dbReference type="PATRIC" id="fig|1398.22.peg.301"/>